<sequence length="156" mass="17566">MGQLAAQLATPQEKPSRSGRSIFRRQQQYQEQQSESPEDYDLRLASTGMTSFTQDTSTIDPNKRKKKKVSNNEEENSPPPQSSSSIIRTNMNELTDGDATFTSFATFNTLFTVIPSTFDWKSIYIFSVYAIMGSTIRSFLSRSFGVDCEVGNVQDF</sequence>
<protein>
    <submittedName>
        <fullName evidence="2">Uncharacterized protein</fullName>
    </submittedName>
</protein>
<accession>A0A7S4SDY1</accession>
<feature type="compositionally biased region" description="Low complexity" evidence="1">
    <location>
        <begin position="26"/>
        <end position="35"/>
    </location>
</feature>
<reference evidence="2" key="1">
    <citation type="submission" date="2021-01" db="EMBL/GenBank/DDBJ databases">
        <authorList>
            <person name="Corre E."/>
            <person name="Pelletier E."/>
            <person name="Niang G."/>
            <person name="Scheremetjew M."/>
            <person name="Finn R."/>
            <person name="Kale V."/>
            <person name="Holt S."/>
            <person name="Cochrane G."/>
            <person name="Meng A."/>
            <person name="Brown T."/>
            <person name="Cohen L."/>
        </authorList>
    </citation>
    <scope>NUCLEOTIDE SEQUENCE</scope>
    <source>
        <strain evidence="2">GSO104</strain>
    </source>
</reference>
<evidence type="ECO:0000313" key="2">
    <source>
        <dbReference type="EMBL" id="CAE4642532.1"/>
    </source>
</evidence>
<feature type="region of interest" description="Disordered" evidence="1">
    <location>
        <begin position="1"/>
        <end position="86"/>
    </location>
</feature>
<evidence type="ECO:0000256" key="1">
    <source>
        <dbReference type="SAM" id="MobiDB-lite"/>
    </source>
</evidence>
<name>A0A7S4SDY1_9STRA</name>
<dbReference type="EMBL" id="HBNS01043190">
    <property type="protein sequence ID" value="CAE4642532.1"/>
    <property type="molecule type" value="Transcribed_RNA"/>
</dbReference>
<gene>
    <name evidence="2" type="ORF">DBRI00130_LOCUS33552</name>
</gene>
<organism evidence="2">
    <name type="scientific">Ditylum brightwellii</name>
    <dbReference type="NCBI Taxonomy" id="49249"/>
    <lineage>
        <taxon>Eukaryota</taxon>
        <taxon>Sar</taxon>
        <taxon>Stramenopiles</taxon>
        <taxon>Ochrophyta</taxon>
        <taxon>Bacillariophyta</taxon>
        <taxon>Mediophyceae</taxon>
        <taxon>Lithodesmiophycidae</taxon>
        <taxon>Lithodesmiales</taxon>
        <taxon>Lithodesmiaceae</taxon>
        <taxon>Ditylum</taxon>
    </lineage>
</organism>
<dbReference type="AlphaFoldDB" id="A0A7S4SDY1"/>
<proteinExistence type="predicted"/>
<feature type="compositionally biased region" description="Polar residues" evidence="1">
    <location>
        <begin position="47"/>
        <end position="60"/>
    </location>
</feature>